<evidence type="ECO:0000313" key="1">
    <source>
        <dbReference type="EMBL" id="TQM43924.1"/>
    </source>
</evidence>
<name>A0A543GD05_9PSEU</name>
<organism evidence="1 2">
    <name type="scientific">Pseudonocardia cypriaca</name>
    <dbReference type="NCBI Taxonomy" id="882449"/>
    <lineage>
        <taxon>Bacteria</taxon>
        <taxon>Bacillati</taxon>
        <taxon>Actinomycetota</taxon>
        <taxon>Actinomycetes</taxon>
        <taxon>Pseudonocardiales</taxon>
        <taxon>Pseudonocardiaceae</taxon>
        <taxon>Pseudonocardia</taxon>
    </lineage>
</organism>
<dbReference type="Proteomes" id="UP000319818">
    <property type="component" value="Unassembled WGS sequence"/>
</dbReference>
<protein>
    <submittedName>
        <fullName evidence="1">Uncharacterized protein</fullName>
    </submittedName>
</protein>
<proteinExistence type="predicted"/>
<gene>
    <name evidence="1" type="ORF">FB388_1282</name>
</gene>
<keyword evidence="2" id="KW-1185">Reference proteome</keyword>
<accession>A0A543GD05</accession>
<dbReference type="EMBL" id="VFPH01000001">
    <property type="protein sequence ID" value="TQM43924.1"/>
    <property type="molecule type" value="Genomic_DNA"/>
</dbReference>
<sequence length="59" mass="6127">MADKESGKFQVSLPGARGVVVGDRNVVVQNVTAGLAALATHYAIRQAGQTSSWPQFGPS</sequence>
<dbReference type="AlphaFoldDB" id="A0A543GD05"/>
<reference evidence="1 2" key="1">
    <citation type="submission" date="2019-06" db="EMBL/GenBank/DDBJ databases">
        <title>Sequencing the genomes of 1000 actinobacteria strains.</title>
        <authorList>
            <person name="Klenk H.-P."/>
        </authorList>
    </citation>
    <scope>NUCLEOTIDE SEQUENCE [LARGE SCALE GENOMIC DNA]</scope>
    <source>
        <strain evidence="1 2">DSM 45511</strain>
    </source>
</reference>
<evidence type="ECO:0000313" key="2">
    <source>
        <dbReference type="Proteomes" id="UP000319818"/>
    </source>
</evidence>
<comment type="caution">
    <text evidence="1">The sequence shown here is derived from an EMBL/GenBank/DDBJ whole genome shotgun (WGS) entry which is preliminary data.</text>
</comment>